<comment type="subcellular location">
    <subcellularLocation>
        <location evidence="1">Membrane</location>
        <topology evidence="1">Multi-pass membrane protein</topology>
    </subcellularLocation>
</comment>
<feature type="transmembrane region" description="Helical" evidence="6">
    <location>
        <begin position="102"/>
        <end position="126"/>
    </location>
</feature>
<feature type="transmembrane region" description="Helical" evidence="6">
    <location>
        <begin position="60"/>
        <end position="82"/>
    </location>
</feature>
<sequence>MDQPIFPAPPGYIVDLANPQRSGVAANFWVGSVGMVIAALFLCTRIYTKTVLARSFTSDDGALVVAWLFSIAIQAPILFQYARGTIGVHVWELSGSRLNSSFILINIASILYCPFLACAKFSLLFFYLKLSHLRWFKLCIYASMFLVIGYNFALMLPLIFACRPFMRAWDITITEGSCIDRTPIYMATAVLNIITDILLLVLPIPMIVKLQMPTKQKAGLICIFGVGAATCVTSGVRLALLFPMLKTIDQTWAIVMPGLWILIEANLVIITGSLPTMRLFFRHVAPHLIGESTLRSQSNKKGTDYANGSAQLSELKTIGSKKGTKSAYNRMEDDNISVGSDERTAAGWHTDRDSERGIVAPIEAGKIMKTETTVVRSDVVDVDKRERESWKVGF</sequence>
<feature type="transmembrane region" description="Helical" evidence="6">
    <location>
        <begin position="220"/>
        <end position="240"/>
    </location>
</feature>
<feature type="transmembrane region" description="Helical" evidence="6">
    <location>
        <begin position="252"/>
        <end position="274"/>
    </location>
</feature>
<keyword evidence="9" id="KW-1185">Reference proteome</keyword>
<feature type="transmembrane region" description="Helical" evidence="6">
    <location>
        <begin position="28"/>
        <end position="48"/>
    </location>
</feature>
<evidence type="ECO:0000313" key="8">
    <source>
        <dbReference type="EMBL" id="KAH7095342.1"/>
    </source>
</evidence>
<feature type="transmembrane region" description="Helical" evidence="6">
    <location>
        <begin position="138"/>
        <end position="160"/>
    </location>
</feature>
<comment type="caution">
    <text evidence="8">The sequence shown here is derived from an EMBL/GenBank/DDBJ whole genome shotgun (WGS) entry which is preliminary data.</text>
</comment>
<evidence type="ECO:0000256" key="4">
    <source>
        <dbReference type="ARBA" id="ARBA00023136"/>
    </source>
</evidence>
<name>A0A8K0RHX3_9PLEO</name>
<protein>
    <recommendedName>
        <fullName evidence="7">Rhodopsin domain-containing protein</fullName>
    </recommendedName>
</protein>
<dbReference type="InterPro" id="IPR049326">
    <property type="entry name" value="Rhodopsin_dom_fungi"/>
</dbReference>
<dbReference type="PANTHER" id="PTHR33048">
    <property type="entry name" value="PTH11-LIKE INTEGRAL MEMBRANE PROTEIN (AFU_ORTHOLOGUE AFUA_5G11245)"/>
    <property type="match status" value="1"/>
</dbReference>
<keyword evidence="3 6" id="KW-1133">Transmembrane helix</keyword>
<evidence type="ECO:0000256" key="3">
    <source>
        <dbReference type="ARBA" id="ARBA00022989"/>
    </source>
</evidence>
<gene>
    <name evidence="8" type="ORF">FB567DRAFT_601183</name>
</gene>
<feature type="transmembrane region" description="Helical" evidence="6">
    <location>
        <begin position="184"/>
        <end position="208"/>
    </location>
</feature>
<dbReference type="PANTHER" id="PTHR33048:SF124">
    <property type="entry name" value="INTEGRAL MEMBRANE PROTEIN"/>
    <property type="match status" value="1"/>
</dbReference>
<dbReference type="Proteomes" id="UP000813461">
    <property type="component" value="Unassembled WGS sequence"/>
</dbReference>
<organism evidence="8 9">
    <name type="scientific">Paraphoma chrysanthemicola</name>
    <dbReference type="NCBI Taxonomy" id="798071"/>
    <lineage>
        <taxon>Eukaryota</taxon>
        <taxon>Fungi</taxon>
        <taxon>Dikarya</taxon>
        <taxon>Ascomycota</taxon>
        <taxon>Pezizomycotina</taxon>
        <taxon>Dothideomycetes</taxon>
        <taxon>Pleosporomycetidae</taxon>
        <taxon>Pleosporales</taxon>
        <taxon>Pleosporineae</taxon>
        <taxon>Phaeosphaeriaceae</taxon>
        <taxon>Paraphoma</taxon>
    </lineage>
</organism>
<keyword evidence="2 6" id="KW-0812">Transmembrane</keyword>
<feature type="domain" description="Rhodopsin" evidence="7">
    <location>
        <begin position="45"/>
        <end position="282"/>
    </location>
</feature>
<dbReference type="OrthoDB" id="5342292at2759"/>
<evidence type="ECO:0000256" key="5">
    <source>
        <dbReference type="ARBA" id="ARBA00038359"/>
    </source>
</evidence>
<reference evidence="8" key="1">
    <citation type="journal article" date="2021" name="Nat. Commun.">
        <title>Genetic determinants of endophytism in the Arabidopsis root mycobiome.</title>
        <authorList>
            <person name="Mesny F."/>
            <person name="Miyauchi S."/>
            <person name="Thiergart T."/>
            <person name="Pickel B."/>
            <person name="Atanasova L."/>
            <person name="Karlsson M."/>
            <person name="Huettel B."/>
            <person name="Barry K.W."/>
            <person name="Haridas S."/>
            <person name="Chen C."/>
            <person name="Bauer D."/>
            <person name="Andreopoulos W."/>
            <person name="Pangilinan J."/>
            <person name="LaButti K."/>
            <person name="Riley R."/>
            <person name="Lipzen A."/>
            <person name="Clum A."/>
            <person name="Drula E."/>
            <person name="Henrissat B."/>
            <person name="Kohler A."/>
            <person name="Grigoriev I.V."/>
            <person name="Martin F.M."/>
            <person name="Hacquard S."/>
        </authorList>
    </citation>
    <scope>NUCLEOTIDE SEQUENCE</scope>
    <source>
        <strain evidence="8">MPI-SDFR-AT-0120</strain>
    </source>
</reference>
<dbReference type="EMBL" id="JAGMVJ010000001">
    <property type="protein sequence ID" value="KAH7095342.1"/>
    <property type="molecule type" value="Genomic_DNA"/>
</dbReference>
<evidence type="ECO:0000313" key="9">
    <source>
        <dbReference type="Proteomes" id="UP000813461"/>
    </source>
</evidence>
<evidence type="ECO:0000256" key="2">
    <source>
        <dbReference type="ARBA" id="ARBA00022692"/>
    </source>
</evidence>
<evidence type="ECO:0000259" key="7">
    <source>
        <dbReference type="Pfam" id="PF20684"/>
    </source>
</evidence>
<evidence type="ECO:0000256" key="1">
    <source>
        <dbReference type="ARBA" id="ARBA00004141"/>
    </source>
</evidence>
<dbReference type="AlphaFoldDB" id="A0A8K0RHX3"/>
<dbReference type="Pfam" id="PF20684">
    <property type="entry name" value="Fung_rhodopsin"/>
    <property type="match status" value="1"/>
</dbReference>
<evidence type="ECO:0000256" key="6">
    <source>
        <dbReference type="SAM" id="Phobius"/>
    </source>
</evidence>
<dbReference type="InterPro" id="IPR052337">
    <property type="entry name" value="SAT4-like"/>
</dbReference>
<comment type="similarity">
    <text evidence="5">Belongs to the SAT4 family.</text>
</comment>
<keyword evidence="4 6" id="KW-0472">Membrane</keyword>
<proteinExistence type="inferred from homology"/>
<dbReference type="GO" id="GO:0016020">
    <property type="term" value="C:membrane"/>
    <property type="evidence" value="ECO:0007669"/>
    <property type="project" value="UniProtKB-SubCell"/>
</dbReference>
<accession>A0A8K0RHX3</accession>